<dbReference type="CDD" id="cd02012">
    <property type="entry name" value="TPP_TK"/>
    <property type="match status" value="1"/>
</dbReference>
<dbReference type="SUPFAM" id="SSF52518">
    <property type="entry name" value="Thiamin diphosphate-binding fold (THDP-binding)"/>
    <property type="match status" value="2"/>
</dbReference>
<dbReference type="PANTHER" id="PTHR43825">
    <property type="entry name" value="PYRUVATE DEHYDROGENASE E1 COMPONENT"/>
    <property type="match status" value="1"/>
</dbReference>
<sequence>MTQVETAARRSNVSLARRAWNIRRKALQMGEVQGQGYVGQALGVADVLAVSYFHALNLRPEDPEWEGRDRFLLSIGHYAIALYAALMEAGVLPEEELQTYGMDDSRMPMSGMAAYTPGMEITGGSLGHGPGIGVGMALGLRAKGNPARVYNLMSDGEPGEGSTWEAAMSAAHHKLSNLICLVDFNDMQADGASTGMLCAEPLAEKWTAFGWFAQRVDGDDIDALVAAFDAARTHAGDQPRVIICDTRMCKGGDFLEAREITHFVRVEPGEWARAFPARFFQMGMAEQRMISAAAGMAREGFIPFATTYAVFAARRAYDFICMAIAEENLPVKIVCALPGLTTGYGPSHQATEDLAIFRGLPNLTIIDPCDAADISGAVPQMLAHDGPVYARLLRGKVPDVIRRHKPDYEFRLGRAQLIREGGDVLVIASGIMTMRALDAAQRLAAEGIEVAVLHSPTIKPLDRETILAEAARARRLVVTAENHTVVGGLGEAVAGVLLQAGVAAPRFRMIGLPDEFLEAGALTTLHEMYGLSVGRVAQAIKGWL</sequence>
<dbReference type="SMART" id="SM00861">
    <property type="entry name" value="Transket_pyr"/>
    <property type="match status" value="1"/>
</dbReference>
<dbReference type="Proteomes" id="UP000186098">
    <property type="component" value="Unassembled WGS sequence"/>
</dbReference>
<dbReference type="Gene3D" id="3.40.50.920">
    <property type="match status" value="1"/>
</dbReference>
<evidence type="ECO:0000256" key="2">
    <source>
        <dbReference type="ARBA" id="ARBA00001946"/>
    </source>
</evidence>
<accession>A0A1N7M944</accession>
<protein>
    <submittedName>
        <fullName evidence="7">Transketolase, C-terminal subunit</fullName>
    </submittedName>
</protein>
<feature type="domain" description="ApaG" evidence="6">
    <location>
        <begin position="1"/>
        <end position="99"/>
    </location>
</feature>
<reference evidence="8" key="1">
    <citation type="submission" date="2017-01" db="EMBL/GenBank/DDBJ databases">
        <authorList>
            <person name="Varghese N."/>
            <person name="Submissions S."/>
        </authorList>
    </citation>
    <scope>NUCLEOTIDE SEQUENCE [LARGE SCALE GENOMIC DNA]</scope>
    <source>
        <strain evidence="8">DSM 18714</strain>
    </source>
</reference>
<dbReference type="InterPro" id="IPR051157">
    <property type="entry name" value="PDH/Transketolase"/>
</dbReference>
<evidence type="ECO:0000256" key="4">
    <source>
        <dbReference type="ARBA" id="ARBA00007131"/>
    </source>
</evidence>
<dbReference type="GO" id="GO:0005737">
    <property type="term" value="C:cytoplasm"/>
    <property type="evidence" value="ECO:0007669"/>
    <property type="project" value="UniProtKB-ARBA"/>
</dbReference>
<dbReference type="PROSITE" id="PS51087">
    <property type="entry name" value="APAG"/>
    <property type="match status" value="1"/>
</dbReference>
<keyword evidence="8" id="KW-1185">Reference proteome</keyword>
<dbReference type="InterPro" id="IPR009014">
    <property type="entry name" value="Transketo_C/PFOR_II"/>
</dbReference>
<dbReference type="Gene3D" id="3.40.50.970">
    <property type="match status" value="2"/>
</dbReference>
<dbReference type="Pfam" id="PF02780">
    <property type="entry name" value="Transketolase_C"/>
    <property type="match status" value="1"/>
</dbReference>
<proteinExistence type="inferred from homology"/>
<comment type="cofactor">
    <cofactor evidence="2">
        <name>Mg(2+)</name>
        <dbReference type="ChEBI" id="CHEBI:18420"/>
    </cofactor>
</comment>
<comment type="similarity">
    <text evidence="4">Belongs to the transketolase family.</text>
</comment>
<dbReference type="EMBL" id="FTOM01000006">
    <property type="protein sequence ID" value="SIS82491.1"/>
    <property type="molecule type" value="Genomic_DNA"/>
</dbReference>
<evidence type="ECO:0000256" key="1">
    <source>
        <dbReference type="ARBA" id="ARBA00001936"/>
    </source>
</evidence>
<dbReference type="RefSeq" id="WP_083947754.1">
    <property type="nucleotide sequence ID" value="NZ_FTOM01000006.1"/>
</dbReference>
<dbReference type="STRING" id="407234.SAMN05421795_10667"/>
<dbReference type="InterPro" id="IPR007474">
    <property type="entry name" value="ApaG_domain"/>
</dbReference>
<dbReference type="CDD" id="cd07033">
    <property type="entry name" value="TPP_PYR_DXS_TK_like"/>
    <property type="match status" value="1"/>
</dbReference>
<comment type="cofactor">
    <cofactor evidence="1">
        <name>Mn(2+)</name>
        <dbReference type="ChEBI" id="CHEBI:29035"/>
    </cofactor>
</comment>
<dbReference type="AlphaFoldDB" id="A0A1N7M944"/>
<organism evidence="7 8">
    <name type="scientific">Phaeovulum vinaykumarii</name>
    <dbReference type="NCBI Taxonomy" id="407234"/>
    <lineage>
        <taxon>Bacteria</taxon>
        <taxon>Pseudomonadati</taxon>
        <taxon>Pseudomonadota</taxon>
        <taxon>Alphaproteobacteria</taxon>
        <taxon>Rhodobacterales</taxon>
        <taxon>Paracoccaceae</taxon>
        <taxon>Phaeovulum</taxon>
    </lineage>
</organism>
<evidence type="ECO:0000313" key="8">
    <source>
        <dbReference type="Proteomes" id="UP000186098"/>
    </source>
</evidence>
<dbReference type="FunFam" id="3.40.50.970:FF:000129">
    <property type="entry name" value="Transketolase"/>
    <property type="match status" value="1"/>
</dbReference>
<dbReference type="PANTHER" id="PTHR43825:SF1">
    <property type="entry name" value="TRANSKETOLASE-LIKE PYRIMIDINE-BINDING DOMAIN-CONTAINING PROTEIN"/>
    <property type="match status" value="1"/>
</dbReference>
<dbReference type="InterPro" id="IPR005474">
    <property type="entry name" value="Transketolase_N"/>
</dbReference>
<keyword evidence="5" id="KW-0786">Thiamine pyrophosphate</keyword>
<gene>
    <name evidence="7" type="ORF">SAMN05421795_10667</name>
</gene>
<dbReference type="OrthoDB" id="9773339at2"/>
<dbReference type="Pfam" id="PF00456">
    <property type="entry name" value="Transketolase_N"/>
    <property type="match status" value="1"/>
</dbReference>
<dbReference type="InterPro" id="IPR033248">
    <property type="entry name" value="Transketolase_C"/>
</dbReference>
<comment type="cofactor">
    <cofactor evidence="3">
        <name>thiamine diphosphate</name>
        <dbReference type="ChEBI" id="CHEBI:58937"/>
    </cofactor>
</comment>
<dbReference type="SUPFAM" id="SSF52922">
    <property type="entry name" value="TK C-terminal domain-like"/>
    <property type="match status" value="1"/>
</dbReference>
<evidence type="ECO:0000313" key="7">
    <source>
        <dbReference type="EMBL" id="SIS82491.1"/>
    </source>
</evidence>
<name>A0A1N7M944_9RHOB</name>
<evidence type="ECO:0000256" key="3">
    <source>
        <dbReference type="ARBA" id="ARBA00001964"/>
    </source>
</evidence>
<evidence type="ECO:0000259" key="6">
    <source>
        <dbReference type="PROSITE" id="PS51087"/>
    </source>
</evidence>
<dbReference type="InterPro" id="IPR005475">
    <property type="entry name" value="Transketolase-like_Pyr-bd"/>
</dbReference>
<dbReference type="InterPro" id="IPR029061">
    <property type="entry name" value="THDP-binding"/>
</dbReference>
<evidence type="ECO:0000256" key="5">
    <source>
        <dbReference type="ARBA" id="ARBA00023052"/>
    </source>
</evidence>